<evidence type="ECO:0000256" key="4">
    <source>
        <dbReference type="ARBA" id="ARBA00022729"/>
    </source>
</evidence>
<name>A0ABX1N6L9_9RHOO</name>
<evidence type="ECO:0000259" key="10">
    <source>
        <dbReference type="PROSITE" id="PS51779"/>
    </source>
</evidence>
<reference evidence="11" key="1">
    <citation type="submission" date="2019-12" db="EMBL/GenBank/DDBJ databases">
        <title>Comparative genomics gives insights into the taxonomy of the Azoarcus-Aromatoleum group and reveals separate origins of nif in the plant-associated Azoarcus and non-plant-associated Aromatoleum sub-groups.</title>
        <authorList>
            <person name="Lafos M."/>
            <person name="Maluk M."/>
            <person name="Batista M."/>
            <person name="Junghare M."/>
            <person name="Carmona M."/>
            <person name="Faoro H."/>
            <person name="Cruz L.M."/>
            <person name="Battistoni F."/>
            <person name="De Souza E."/>
            <person name="Pedrosa F."/>
            <person name="Chen W.-M."/>
            <person name="Poole P.S."/>
            <person name="Dixon R.A."/>
            <person name="James E.K."/>
        </authorList>
    </citation>
    <scope>NUCLEOTIDE SEQUENCE</scope>
    <source>
        <strain evidence="11">U120</strain>
    </source>
</reference>
<feature type="signal peptide" evidence="8">
    <location>
        <begin position="1"/>
        <end position="21"/>
    </location>
</feature>
<evidence type="ECO:0000256" key="8">
    <source>
        <dbReference type="HAMAP-Rule" id="MF_01430"/>
    </source>
</evidence>
<accession>A0ABX1N6L9</accession>
<evidence type="ECO:0000256" key="6">
    <source>
        <dbReference type="ARBA" id="ARBA00023136"/>
    </source>
</evidence>
<feature type="domain" description="POTRA" evidence="10">
    <location>
        <begin position="93"/>
        <end position="173"/>
    </location>
</feature>
<dbReference type="Pfam" id="PF01103">
    <property type="entry name" value="Omp85"/>
    <property type="match status" value="1"/>
</dbReference>
<feature type="domain" description="POTRA" evidence="10">
    <location>
        <begin position="25"/>
        <end position="92"/>
    </location>
</feature>
<keyword evidence="7 8" id="KW-0998">Cell outer membrane</keyword>
<keyword evidence="5 8" id="KW-0677">Repeat</keyword>
<dbReference type="InterPro" id="IPR000184">
    <property type="entry name" value="Bac_surfAg_D15"/>
</dbReference>
<gene>
    <name evidence="8 11" type="primary">bamA</name>
    <name evidence="11" type="ORF">GO608_16445</name>
</gene>
<evidence type="ECO:0000256" key="3">
    <source>
        <dbReference type="ARBA" id="ARBA00022692"/>
    </source>
</evidence>
<dbReference type="PIRSF" id="PIRSF006076">
    <property type="entry name" value="OM_assembly_OMP85"/>
    <property type="match status" value="1"/>
</dbReference>
<evidence type="ECO:0000256" key="7">
    <source>
        <dbReference type="ARBA" id="ARBA00023237"/>
    </source>
</evidence>
<evidence type="ECO:0000256" key="2">
    <source>
        <dbReference type="ARBA" id="ARBA00022452"/>
    </source>
</evidence>
<proteinExistence type="inferred from homology"/>
<dbReference type="EMBL" id="WTVH01000040">
    <property type="protein sequence ID" value="NMF94905.1"/>
    <property type="molecule type" value="Genomic_DNA"/>
</dbReference>
<dbReference type="RefSeq" id="WP_169200120.1">
    <property type="nucleotide sequence ID" value="NZ_WTVH02000010.1"/>
</dbReference>
<comment type="function">
    <text evidence="8">Part of the outer membrane protein assembly complex, which is involved in assembly and insertion of beta-barrel proteins into the outer membrane.</text>
</comment>
<dbReference type="InterPro" id="IPR023707">
    <property type="entry name" value="OM_assembly_BamA"/>
</dbReference>
<dbReference type="Gene3D" id="2.40.160.50">
    <property type="entry name" value="membrane protein fhac: a member of the omp85/tpsb transporter family"/>
    <property type="match status" value="1"/>
</dbReference>
<evidence type="ECO:0000313" key="11">
    <source>
        <dbReference type="EMBL" id="NMF94905.1"/>
    </source>
</evidence>
<feature type="domain" description="POTRA" evidence="10">
    <location>
        <begin position="176"/>
        <end position="264"/>
    </location>
</feature>
<evidence type="ECO:0000256" key="1">
    <source>
        <dbReference type="ARBA" id="ARBA00004370"/>
    </source>
</evidence>
<protein>
    <recommendedName>
        <fullName evidence="8 9">Outer membrane protein assembly factor BamA</fullName>
    </recommendedName>
</protein>
<dbReference type="Gene3D" id="3.10.20.310">
    <property type="entry name" value="membrane protein fhac"/>
    <property type="match status" value="5"/>
</dbReference>
<feature type="domain" description="POTRA" evidence="10">
    <location>
        <begin position="348"/>
        <end position="422"/>
    </location>
</feature>
<comment type="subcellular location">
    <subcellularLocation>
        <location evidence="8">Cell outer membrane</location>
    </subcellularLocation>
    <subcellularLocation>
        <location evidence="1">Membrane</location>
    </subcellularLocation>
</comment>
<dbReference type="InterPro" id="IPR010827">
    <property type="entry name" value="BamA/TamA_POTRA"/>
</dbReference>
<dbReference type="Pfam" id="PF07244">
    <property type="entry name" value="POTRA"/>
    <property type="match status" value="5"/>
</dbReference>
<sequence precursor="true">MKHKFLTGLLTALFAVAPVHAFEPFVVKDIRVEGIQRTEAGTVFNYLPVRVGETFTEAQAAEAIRGLFATGFFKDVRIEVEGDVLVVLVDERPAIAQIDFVGVKEFDKEALKKGLREVGLAESRIFDRSLLERAEQELKRQYLSRGKYAAVIETTVTPLERNRVGLNFKVDEGEVAKIRQIEIIGNKAFKDSELLGLFQLTTPGWLTWYTKNDQYSRQKLAADLENLRSYYLNRGYLDFNIDSTQVSITPDKKDIYISVSVTEGERYTVSAVRFAGDLILPEEEYRKLAAIKPGEIFSREKLTETTKAVADRLGNEGYAFANVNASPEVDKEKREVAFTIFVDPGRRVYVRRINVGGNTKTRDEVVRREMRQMEGSWYDAEEINRSRTRIDRLGHFEEVTVETPAVTGTTDQVDVNFNVKERPTGNLTLGVGFSSSENVVLSASVSQQNLFGSGNALTLALNTSESSRTYALSFTNPYFTQDGLSLGWDVYHRTYDPSESLSVAPYKTVSSGAGLRMGYPIAEDDSINFGLAVDRTVITTFDESPQQYLDFCDPNKDDFDCDSVTSLVATAGWSRDTRDSTFYPRMGSYQRVFGELSIPPGALRYYKLNYQYQHWFPFGRDYALMLNTDLGWGKGYGGKPLPFYKNFYAGGIGSVRGFDQSSIGPKDPISEDALGGNRRVIGNAEFYFPLPGTGRDRSFRMSAFFDVGSVWSEGDKVKTADLRYSTGLAFSWSSPIGPLKFSFGLPLKKKETDELQKFQFQLGSVF</sequence>
<dbReference type="PROSITE" id="PS51779">
    <property type="entry name" value="POTRA"/>
    <property type="match status" value="5"/>
</dbReference>
<comment type="subunit">
    <text evidence="8">Part of the Bam complex.</text>
</comment>
<keyword evidence="2 8" id="KW-1134">Transmembrane beta strand</keyword>
<evidence type="ECO:0000256" key="9">
    <source>
        <dbReference type="NCBIfam" id="TIGR03303"/>
    </source>
</evidence>
<evidence type="ECO:0000313" key="12">
    <source>
        <dbReference type="Proteomes" id="UP000601990"/>
    </source>
</evidence>
<feature type="chain" id="PRO_5044939615" description="Outer membrane protein assembly factor BamA" evidence="8">
    <location>
        <begin position="22"/>
        <end position="766"/>
    </location>
</feature>
<dbReference type="Proteomes" id="UP000601990">
    <property type="component" value="Unassembled WGS sequence"/>
</dbReference>
<comment type="caution">
    <text evidence="11">The sequence shown here is derived from an EMBL/GenBank/DDBJ whole genome shotgun (WGS) entry which is preliminary data.</text>
</comment>
<evidence type="ECO:0000256" key="5">
    <source>
        <dbReference type="ARBA" id="ARBA00022737"/>
    </source>
</evidence>
<dbReference type="PANTHER" id="PTHR12815">
    <property type="entry name" value="SORTING AND ASSEMBLY MACHINERY SAMM50 PROTEIN FAMILY MEMBER"/>
    <property type="match status" value="1"/>
</dbReference>
<organism evidence="11 12">
    <name type="scientific">Aromatoleum buckelii</name>
    <dbReference type="NCBI Taxonomy" id="200254"/>
    <lineage>
        <taxon>Bacteria</taxon>
        <taxon>Pseudomonadati</taxon>
        <taxon>Pseudomonadota</taxon>
        <taxon>Betaproteobacteria</taxon>
        <taxon>Rhodocyclales</taxon>
        <taxon>Rhodocyclaceae</taxon>
        <taxon>Aromatoleum</taxon>
    </lineage>
</organism>
<dbReference type="InterPro" id="IPR034746">
    <property type="entry name" value="POTRA"/>
</dbReference>
<dbReference type="NCBIfam" id="TIGR03303">
    <property type="entry name" value="OM_YaeT"/>
    <property type="match status" value="1"/>
</dbReference>
<keyword evidence="12" id="KW-1185">Reference proteome</keyword>
<dbReference type="HAMAP" id="MF_01430">
    <property type="entry name" value="OM_assembly_BamA"/>
    <property type="match status" value="1"/>
</dbReference>
<keyword evidence="6 8" id="KW-0472">Membrane</keyword>
<feature type="domain" description="POTRA" evidence="10">
    <location>
        <begin position="267"/>
        <end position="345"/>
    </location>
</feature>
<comment type="similarity">
    <text evidence="8">Belongs to the BamA family.</text>
</comment>
<dbReference type="PANTHER" id="PTHR12815:SF23">
    <property type="entry name" value="OUTER MEMBRANE PROTEIN ASSEMBLY FACTOR BAMA"/>
    <property type="match status" value="1"/>
</dbReference>
<dbReference type="InterPro" id="IPR039910">
    <property type="entry name" value="D15-like"/>
</dbReference>
<keyword evidence="3 8" id="KW-0812">Transmembrane</keyword>
<keyword evidence="4 8" id="KW-0732">Signal</keyword>